<gene>
    <name evidence="2" type="ORF">A606_08830</name>
</gene>
<dbReference type="KEGG" id="cter:A606_08830"/>
<feature type="region of interest" description="Disordered" evidence="1">
    <location>
        <begin position="1"/>
        <end position="37"/>
    </location>
</feature>
<dbReference type="RefSeq" id="WP_020441763.1">
    <property type="nucleotide sequence ID" value="NC_021663.1"/>
</dbReference>
<reference evidence="2 3" key="1">
    <citation type="submission" date="2012-06" db="EMBL/GenBank/DDBJ databases">
        <title>Complete genome sequence of Corynebacterium terpenotabidum Y-11 (=DSM 44721).</title>
        <authorList>
            <person name="Ruckert C."/>
            <person name="Albersmeier A."/>
            <person name="Al-Dilaimi A."/>
            <person name="Szczepanowski R."/>
            <person name="Kalinowski J."/>
        </authorList>
    </citation>
    <scope>NUCLEOTIDE SEQUENCE [LARGE SCALE GENOMIC DNA]</scope>
    <source>
        <strain evidence="2 3">Y-11</strain>
    </source>
</reference>
<dbReference type="PATRIC" id="fig|1200352.3.peg.1796"/>
<dbReference type="HOGENOM" id="CLU_175386_0_0_11"/>
<feature type="compositionally biased region" description="Polar residues" evidence="1">
    <location>
        <begin position="1"/>
        <end position="13"/>
    </location>
</feature>
<dbReference type="SUPFAM" id="SSF46785">
    <property type="entry name" value="Winged helix' DNA-binding domain"/>
    <property type="match status" value="1"/>
</dbReference>
<evidence type="ECO:0000313" key="2">
    <source>
        <dbReference type="EMBL" id="AGP31407.1"/>
    </source>
</evidence>
<dbReference type="AlphaFoldDB" id="S4XE33"/>
<organism evidence="2 3">
    <name type="scientific">Corynebacterium terpenotabidum Y-11</name>
    <dbReference type="NCBI Taxonomy" id="1200352"/>
    <lineage>
        <taxon>Bacteria</taxon>
        <taxon>Bacillati</taxon>
        <taxon>Actinomycetota</taxon>
        <taxon>Actinomycetes</taxon>
        <taxon>Mycobacteriales</taxon>
        <taxon>Corynebacteriaceae</taxon>
        <taxon>Corynebacterium</taxon>
    </lineage>
</organism>
<evidence type="ECO:0000256" key="1">
    <source>
        <dbReference type="SAM" id="MobiDB-lite"/>
    </source>
</evidence>
<dbReference type="EMBL" id="CP003696">
    <property type="protein sequence ID" value="AGP31407.1"/>
    <property type="molecule type" value="Genomic_DNA"/>
</dbReference>
<dbReference type="InterPro" id="IPR036390">
    <property type="entry name" value="WH_DNA-bd_sf"/>
</dbReference>
<dbReference type="InterPro" id="IPR036388">
    <property type="entry name" value="WH-like_DNA-bd_sf"/>
</dbReference>
<dbReference type="Proteomes" id="UP000014809">
    <property type="component" value="Chromosome"/>
</dbReference>
<protein>
    <submittedName>
        <fullName evidence="2">Uncharacterized protein</fullName>
    </submittedName>
</protein>
<accession>S4XE33</accession>
<dbReference type="Gene3D" id="1.10.10.10">
    <property type="entry name" value="Winged helix-like DNA-binding domain superfamily/Winged helix DNA-binding domain"/>
    <property type="match status" value="1"/>
</dbReference>
<proteinExistence type="predicted"/>
<evidence type="ECO:0000313" key="3">
    <source>
        <dbReference type="Proteomes" id="UP000014809"/>
    </source>
</evidence>
<name>S4XE33_9CORY</name>
<keyword evidence="3" id="KW-1185">Reference proteome</keyword>
<sequence>MSTPLNSPRSTPVTDVRDAIAAGATSRTDITRRTGLTPSTVDTAIEFLERTGRLRRERLASSCTAGSCSCCDLSRTSATGDPCCASHAGPERGPVALVLSPARRG</sequence>
<dbReference type="eggNOG" id="ENOG5031WN4">
    <property type="taxonomic scope" value="Bacteria"/>
</dbReference>